<keyword evidence="3" id="KW-1185">Reference proteome</keyword>
<evidence type="ECO:0008006" key="4">
    <source>
        <dbReference type="Google" id="ProtNLM"/>
    </source>
</evidence>
<feature type="compositionally biased region" description="Low complexity" evidence="1">
    <location>
        <begin position="362"/>
        <end position="372"/>
    </location>
</feature>
<gene>
    <name evidence="2" type="ORF">V2S66_21020</name>
</gene>
<evidence type="ECO:0000256" key="1">
    <source>
        <dbReference type="SAM" id="MobiDB-lite"/>
    </source>
</evidence>
<reference evidence="2 3" key="1">
    <citation type="submission" date="2023-12" db="EMBL/GenBank/DDBJ databases">
        <title>Streptomyces sp. V4-01.</title>
        <authorList>
            <person name="Somphong A."/>
            <person name="Phongsopitanun W."/>
        </authorList>
    </citation>
    <scope>NUCLEOTIDE SEQUENCE [LARGE SCALE GENOMIC DNA]</scope>
    <source>
        <strain evidence="2 3">V4-01</strain>
    </source>
</reference>
<comment type="caution">
    <text evidence="2">The sequence shown here is derived from an EMBL/GenBank/DDBJ whole genome shotgun (WGS) entry which is preliminary data.</text>
</comment>
<evidence type="ECO:0000313" key="3">
    <source>
        <dbReference type="Proteomes" id="UP001344658"/>
    </source>
</evidence>
<proteinExistence type="predicted"/>
<dbReference type="Proteomes" id="UP001344658">
    <property type="component" value="Unassembled WGS sequence"/>
</dbReference>
<dbReference type="EMBL" id="JAZEWV010000018">
    <property type="protein sequence ID" value="MEE4544448.1"/>
    <property type="molecule type" value="Genomic_DNA"/>
</dbReference>
<feature type="compositionally biased region" description="Basic and acidic residues" evidence="1">
    <location>
        <begin position="153"/>
        <end position="162"/>
    </location>
</feature>
<feature type="region of interest" description="Disordered" evidence="1">
    <location>
        <begin position="348"/>
        <end position="389"/>
    </location>
</feature>
<protein>
    <recommendedName>
        <fullName evidence="4">HEAT repeat domain-containing protein</fullName>
    </recommendedName>
</protein>
<sequence>MGRGRPWRPAQAPRPAGPAGGGTGRAAPATGGLPGGAAPAAVLRGRIGWLLRVNRLYAADDRWTRAATFTAAFAGGSHPGAVSTSKVSRWENGLVAVERAAVRRYEEVLALESGSLLSTVDVITRYLTSAPSAAAAALPSAGPAARAAPPTAGERRRGEGLLERLDSTDTLTGRDWDEATAWIVSEPGLRLRRREWDAVCHRLLVETVAADGEAWKPRFEAYLRLLNHPGSRMSAIATCGDWAASPGSRVFIETLSMLDASTHPDAARHVVAQLRAPTNGDALTGALLATVRKLREHHFTAEQRDAVTDAVLDVLADPARRGDPAYPLAAAALRLLPPEVSGRLSARLRQGGAAPRGGPGGASRASAPGGLPRPDTDARSGGAGQGATGRLHPLITARSTAMLARELPQFQDLLLPVLVGELLDAPLSDDRLYAGFLIRATPYRGPVADTLVWELARQRPALAPARTVRLLEALRVVGTPAERPFVEALAARQGLPGAVQSAAVQALGHMGGASAAGRWQTLLARHTAAATAGAGSRAAEDVLHHAVYSLAIGRHTAVLGGLAATHPLASVRASARWWLDLPTHMYVSAAH</sequence>
<feature type="region of interest" description="Disordered" evidence="1">
    <location>
        <begin position="1"/>
        <end position="32"/>
    </location>
</feature>
<organism evidence="2 3">
    <name type="scientific">Actinacidiphila polyblastidii</name>
    <dbReference type="NCBI Taxonomy" id="3110430"/>
    <lineage>
        <taxon>Bacteria</taxon>
        <taxon>Bacillati</taxon>
        <taxon>Actinomycetota</taxon>
        <taxon>Actinomycetes</taxon>
        <taxon>Kitasatosporales</taxon>
        <taxon>Streptomycetaceae</taxon>
        <taxon>Actinacidiphila</taxon>
    </lineage>
</organism>
<name>A0ABU7PF61_9ACTN</name>
<feature type="region of interest" description="Disordered" evidence="1">
    <location>
        <begin position="138"/>
        <end position="162"/>
    </location>
</feature>
<dbReference type="RefSeq" id="WP_330797450.1">
    <property type="nucleotide sequence ID" value="NZ_JAZEWV010000018.1"/>
</dbReference>
<evidence type="ECO:0000313" key="2">
    <source>
        <dbReference type="EMBL" id="MEE4544448.1"/>
    </source>
</evidence>
<feature type="compositionally biased region" description="Low complexity" evidence="1">
    <location>
        <begin position="138"/>
        <end position="152"/>
    </location>
</feature>
<accession>A0ABU7PF61</accession>